<dbReference type="Proteomes" id="UP000530928">
    <property type="component" value="Unassembled WGS sequence"/>
</dbReference>
<dbReference type="PANTHER" id="PTHR12277:SF79">
    <property type="entry name" value="XAA-PRO DIPEPTIDYL-PEPTIDASE-RELATED"/>
    <property type="match status" value="1"/>
</dbReference>
<dbReference type="SUPFAM" id="SSF53474">
    <property type="entry name" value="alpha/beta-Hydrolases"/>
    <property type="match status" value="1"/>
</dbReference>
<organism evidence="2 3">
    <name type="scientific">Nonomuraea soli</name>
    <dbReference type="NCBI Taxonomy" id="1032476"/>
    <lineage>
        <taxon>Bacteria</taxon>
        <taxon>Bacillati</taxon>
        <taxon>Actinomycetota</taxon>
        <taxon>Actinomycetes</taxon>
        <taxon>Streptosporangiales</taxon>
        <taxon>Streptosporangiaceae</taxon>
        <taxon>Nonomuraea</taxon>
    </lineage>
</organism>
<dbReference type="Gene3D" id="3.40.50.1820">
    <property type="entry name" value="alpha/beta hydrolase"/>
    <property type="match status" value="1"/>
</dbReference>
<dbReference type="PANTHER" id="PTHR12277">
    <property type="entry name" value="ALPHA/BETA HYDROLASE DOMAIN-CONTAINING PROTEIN"/>
    <property type="match status" value="1"/>
</dbReference>
<evidence type="ECO:0000313" key="2">
    <source>
        <dbReference type="EMBL" id="MBA2896876.1"/>
    </source>
</evidence>
<accession>A0A7W0HVK1</accession>
<evidence type="ECO:0000259" key="1">
    <source>
        <dbReference type="Pfam" id="PF12146"/>
    </source>
</evidence>
<dbReference type="EMBL" id="JACDUR010000009">
    <property type="protein sequence ID" value="MBA2896876.1"/>
    <property type="molecule type" value="Genomic_DNA"/>
</dbReference>
<reference evidence="2 3" key="1">
    <citation type="submission" date="2020-07" db="EMBL/GenBank/DDBJ databases">
        <title>Genomic Encyclopedia of Type Strains, Phase IV (KMG-IV): sequencing the most valuable type-strain genomes for metagenomic binning, comparative biology and taxonomic classification.</title>
        <authorList>
            <person name="Goeker M."/>
        </authorList>
    </citation>
    <scope>NUCLEOTIDE SEQUENCE [LARGE SCALE GENOMIC DNA]</scope>
    <source>
        <strain evidence="2 3">DSM 45533</strain>
    </source>
</reference>
<dbReference type="InterPro" id="IPR029058">
    <property type="entry name" value="AB_hydrolase_fold"/>
</dbReference>
<dbReference type="AlphaFoldDB" id="A0A7W0HVK1"/>
<gene>
    <name evidence="2" type="ORF">HNR30_008267</name>
</gene>
<sequence>MLRAALVILTVVVVLFALLWAFQRSLIYLPDSRPVPAARDVTLTTADGLELKAWHWPGGEVTVLVAGGNAGNRSYRLPLAEALAARGFSVLLMDYRGYGGNPGTPTEEGLLMDARAARAFVKGRVVYFGESLGAAVVTALALTHPPEALVLRSPFTSLADAGQHNYPFLPVRLLLRDRFPLAQQVREVRAPVTVVYGTHDTIVPPELSLEVARAAGARVVAVDGAGHNDRVLLDGPQVIEAVTDAR</sequence>
<proteinExistence type="predicted"/>
<protein>
    <recommendedName>
        <fullName evidence="1">Serine aminopeptidase S33 domain-containing protein</fullName>
    </recommendedName>
</protein>
<keyword evidence="3" id="KW-1185">Reference proteome</keyword>
<comment type="caution">
    <text evidence="2">The sequence shown here is derived from an EMBL/GenBank/DDBJ whole genome shotgun (WGS) entry which is preliminary data.</text>
</comment>
<feature type="domain" description="Serine aminopeptidase S33" evidence="1">
    <location>
        <begin position="63"/>
        <end position="160"/>
    </location>
</feature>
<dbReference type="RefSeq" id="WP_181615565.1">
    <property type="nucleotide sequence ID" value="NZ_BAABAM010000008.1"/>
</dbReference>
<name>A0A7W0HVK1_9ACTN</name>
<dbReference type="InterPro" id="IPR022742">
    <property type="entry name" value="Hydrolase_4"/>
</dbReference>
<evidence type="ECO:0000313" key="3">
    <source>
        <dbReference type="Proteomes" id="UP000530928"/>
    </source>
</evidence>
<dbReference type="Pfam" id="PF12146">
    <property type="entry name" value="Hydrolase_4"/>
    <property type="match status" value="1"/>
</dbReference>